<dbReference type="SUPFAM" id="SSF90229">
    <property type="entry name" value="CCCH zinc finger"/>
    <property type="match status" value="1"/>
</dbReference>
<evidence type="ECO:0000256" key="7">
    <source>
        <dbReference type="SAM" id="MobiDB-lite"/>
    </source>
</evidence>
<keyword evidence="10" id="KW-1185">Reference proteome</keyword>
<dbReference type="InterPro" id="IPR041686">
    <property type="entry name" value="Znf-CCCH_3"/>
</dbReference>
<evidence type="ECO:0000256" key="1">
    <source>
        <dbReference type="ARBA" id="ARBA00022723"/>
    </source>
</evidence>
<dbReference type="EMBL" id="NMUH01007089">
    <property type="protein sequence ID" value="MQM16621.1"/>
    <property type="molecule type" value="Genomic_DNA"/>
</dbReference>
<dbReference type="GO" id="GO:0003729">
    <property type="term" value="F:mRNA binding"/>
    <property type="evidence" value="ECO:0007669"/>
    <property type="project" value="TreeGrafter"/>
</dbReference>
<feature type="domain" description="C3H1-type" evidence="8">
    <location>
        <begin position="11"/>
        <end position="40"/>
    </location>
</feature>
<keyword evidence="4 6" id="KW-0862">Zinc</keyword>
<feature type="region of interest" description="Disordered" evidence="7">
    <location>
        <begin position="513"/>
        <end position="549"/>
    </location>
</feature>
<dbReference type="InterPro" id="IPR000571">
    <property type="entry name" value="Znf_CCCH"/>
</dbReference>
<dbReference type="Pfam" id="PF15663">
    <property type="entry name" value="zf-CCCH_3"/>
    <property type="match status" value="1"/>
</dbReference>
<proteinExistence type="predicted"/>
<feature type="compositionally biased region" description="Polar residues" evidence="7">
    <location>
        <begin position="215"/>
        <end position="236"/>
    </location>
</feature>
<reference evidence="9" key="1">
    <citation type="submission" date="2017-07" db="EMBL/GenBank/DDBJ databases">
        <title>Taro Niue Genome Assembly and Annotation.</title>
        <authorList>
            <person name="Atibalentja N."/>
            <person name="Keating K."/>
            <person name="Fields C.J."/>
        </authorList>
    </citation>
    <scope>NUCLEOTIDE SEQUENCE</scope>
    <source>
        <strain evidence="9">Niue_2</strain>
        <tissue evidence="9">Leaf</tissue>
    </source>
</reference>
<dbReference type="Gene3D" id="4.10.1000.10">
    <property type="entry name" value="Zinc finger, CCCH-type"/>
    <property type="match status" value="2"/>
</dbReference>
<dbReference type="PANTHER" id="PTHR15725">
    <property type="entry name" value="ZN-FINGER, C-X8-C-X5-C-X3-H TYPE-CONTAINING"/>
    <property type="match status" value="1"/>
</dbReference>
<evidence type="ECO:0000256" key="5">
    <source>
        <dbReference type="ARBA" id="ARBA00023125"/>
    </source>
</evidence>
<keyword evidence="3 6" id="KW-0863">Zinc-finger</keyword>
<name>A0A843XBE8_COLES</name>
<keyword evidence="5" id="KW-0238">DNA-binding</keyword>
<feature type="compositionally biased region" description="Basic and acidic residues" evidence="7">
    <location>
        <begin position="514"/>
        <end position="525"/>
    </location>
</feature>
<feature type="zinc finger region" description="C3H1-type" evidence="6">
    <location>
        <begin position="125"/>
        <end position="152"/>
    </location>
</feature>
<evidence type="ECO:0000259" key="8">
    <source>
        <dbReference type="PROSITE" id="PS50103"/>
    </source>
</evidence>
<feature type="region of interest" description="Disordered" evidence="7">
    <location>
        <begin position="205"/>
        <end position="285"/>
    </location>
</feature>
<dbReference type="PROSITE" id="PS50103">
    <property type="entry name" value="ZF_C3H1"/>
    <property type="match status" value="3"/>
</dbReference>
<evidence type="ECO:0000313" key="9">
    <source>
        <dbReference type="EMBL" id="MQM16621.1"/>
    </source>
</evidence>
<evidence type="ECO:0000256" key="2">
    <source>
        <dbReference type="ARBA" id="ARBA00022737"/>
    </source>
</evidence>
<protein>
    <recommendedName>
        <fullName evidence="8">C3H1-type domain-containing protein</fullName>
    </recommendedName>
</protein>
<feature type="zinc finger region" description="C3H1-type" evidence="6">
    <location>
        <begin position="42"/>
        <end position="68"/>
    </location>
</feature>
<keyword evidence="2" id="KW-0677">Repeat</keyword>
<sequence length="549" mass="62613">MATTTLESEILKRNTDCVYFLASPLTCKKGSECEYRHNDVARLNPRDCWYWLSGNCLNPTCAFRHPELIPPNEAIYKWMVISSEEIWKLWIKELALAYGFQPLEGLTDASSSSVHVAHHSVITASKTNVPCYFYFNAYCMKGDQCPFSHVMDDISHAQKFPKIAPEATATHLPMNKACTVSDTRPAAVEIPSYFTDVISNPKELTYETPGKNVDDTTLNNISNEPSPSLDSPGSSNHDYEEPMAMLPDNPSPEEKYMNTREDSFSEHSSDELVKDHTEPEERWESSPGFDVLVDDVSEQLAYEDDADYLQVREGESGRLHNHLMHYDYEDSAAYDPMDYPDDGFVYDQCPYDAYEHFSDGYAPDYAGGVPEPSGKRRLDSMLHRKRRSLHKEWETEQHGVDLRDHLRKRRRMDVHLVSQDSRRCRPSHATSVSQECPESHGAYHGRLSSELGRELGGNRIRLSHREMESALDESHRMGNMLGHPYFGRQSVHSRNNELLGSLEDYNRRTKRLGHRDFGRPLAKREQGKKRKTGEATFNAQGLSTDGDEG</sequence>
<feature type="zinc finger region" description="C3H1-type" evidence="6">
    <location>
        <begin position="11"/>
        <end position="40"/>
    </location>
</feature>
<evidence type="ECO:0000256" key="6">
    <source>
        <dbReference type="PROSITE-ProRule" id="PRU00723"/>
    </source>
</evidence>
<dbReference type="FunFam" id="4.10.1000.10:FF:000021">
    <property type="entry name" value="Zinc finger CCCH domain-containing protein 17"/>
    <property type="match status" value="1"/>
</dbReference>
<keyword evidence="1 6" id="KW-0479">Metal-binding</keyword>
<gene>
    <name evidence="9" type="ORF">Taro_049575</name>
</gene>
<evidence type="ECO:0000313" key="10">
    <source>
        <dbReference type="Proteomes" id="UP000652761"/>
    </source>
</evidence>
<dbReference type="InterPro" id="IPR036855">
    <property type="entry name" value="Znf_CCCH_sf"/>
</dbReference>
<comment type="caution">
    <text evidence="9">The sequence shown here is derived from an EMBL/GenBank/DDBJ whole genome shotgun (WGS) entry which is preliminary data.</text>
</comment>
<feature type="region of interest" description="Disordered" evidence="7">
    <location>
        <begin position="418"/>
        <end position="444"/>
    </location>
</feature>
<evidence type="ECO:0000256" key="4">
    <source>
        <dbReference type="ARBA" id="ARBA00022833"/>
    </source>
</evidence>
<dbReference type="PANTHER" id="PTHR15725:SF0">
    <property type="entry name" value="ZINC FINGER CCCH DOMAIN-CONTAINING PROTEIN 32-LIKE"/>
    <property type="match status" value="1"/>
</dbReference>
<evidence type="ECO:0000256" key="3">
    <source>
        <dbReference type="ARBA" id="ARBA00022771"/>
    </source>
</evidence>
<dbReference type="GO" id="GO:0003677">
    <property type="term" value="F:DNA binding"/>
    <property type="evidence" value="ECO:0007669"/>
    <property type="project" value="UniProtKB-KW"/>
</dbReference>
<dbReference type="OrthoDB" id="5395350at2759"/>
<feature type="domain" description="C3H1-type" evidence="8">
    <location>
        <begin position="42"/>
        <end position="68"/>
    </location>
</feature>
<feature type="domain" description="C3H1-type" evidence="8">
    <location>
        <begin position="125"/>
        <end position="152"/>
    </location>
</feature>
<organism evidence="9 10">
    <name type="scientific">Colocasia esculenta</name>
    <name type="common">Wild taro</name>
    <name type="synonym">Arum esculentum</name>
    <dbReference type="NCBI Taxonomy" id="4460"/>
    <lineage>
        <taxon>Eukaryota</taxon>
        <taxon>Viridiplantae</taxon>
        <taxon>Streptophyta</taxon>
        <taxon>Embryophyta</taxon>
        <taxon>Tracheophyta</taxon>
        <taxon>Spermatophyta</taxon>
        <taxon>Magnoliopsida</taxon>
        <taxon>Liliopsida</taxon>
        <taxon>Araceae</taxon>
        <taxon>Aroideae</taxon>
        <taxon>Colocasieae</taxon>
        <taxon>Colocasia</taxon>
    </lineage>
</organism>
<feature type="compositionally biased region" description="Basic and acidic residues" evidence="7">
    <location>
        <begin position="252"/>
        <end position="284"/>
    </location>
</feature>
<dbReference type="GO" id="GO:0008270">
    <property type="term" value="F:zinc ion binding"/>
    <property type="evidence" value="ECO:0007669"/>
    <property type="project" value="UniProtKB-KW"/>
</dbReference>
<dbReference type="Pfam" id="PF14608">
    <property type="entry name" value="zf-CCCH_2"/>
    <property type="match status" value="1"/>
</dbReference>
<accession>A0A843XBE8</accession>
<dbReference type="Proteomes" id="UP000652761">
    <property type="component" value="Unassembled WGS sequence"/>
</dbReference>
<dbReference type="AlphaFoldDB" id="A0A843XBE8"/>
<dbReference type="SMART" id="SM00356">
    <property type="entry name" value="ZnF_C3H1"/>
    <property type="match status" value="3"/>
</dbReference>